<dbReference type="PIRSF" id="PIRSF003107">
    <property type="entry name" value="PhoU"/>
    <property type="match status" value="1"/>
</dbReference>
<evidence type="ECO:0000313" key="10">
    <source>
        <dbReference type="Proteomes" id="UP000007030"/>
    </source>
</evidence>
<comment type="subunit">
    <text evidence="3 7">Homodimer.</text>
</comment>
<organism evidence="9 10">
    <name type="scientific">Marinithermus hydrothermalis (strain DSM 14884 / JCM 11576 / T1)</name>
    <dbReference type="NCBI Taxonomy" id="869210"/>
    <lineage>
        <taxon>Bacteria</taxon>
        <taxon>Thermotogati</taxon>
        <taxon>Deinococcota</taxon>
        <taxon>Deinococci</taxon>
        <taxon>Thermales</taxon>
        <taxon>Thermaceae</taxon>
        <taxon>Marinithermus</taxon>
    </lineage>
</organism>
<dbReference type="SUPFAM" id="SSF109755">
    <property type="entry name" value="PhoU-like"/>
    <property type="match status" value="1"/>
</dbReference>
<evidence type="ECO:0000256" key="5">
    <source>
        <dbReference type="ARBA" id="ARBA00022490"/>
    </source>
</evidence>
<gene>
    <name evidence="9" type="ordered locus">Marky_0592</name>
</gene>
<name>F2NNW8_MARHT</name>
<dbReference type="Pfam" id="PF01895">
    <property type="entry name" value="PhoU"/>
    <property type="match status" value="2"/>
</dbReference>
<proteinExistence type="inferred from homology"/>
<evidence type="ECO:0000256" key="4">
    <source>
        <dbReference type="ARBA" id="ARBA00022448"/>
    </source>
</evidence>
<dbReference type="GO" id="GO:0030643">
    <property type="term" value="P:intracellular phosphate ion homeostasis"/>
    <property type="evidence" value="ECO:0007669"/>
    <property type="project" value="InterPro"/>
</dbReference>
<dbReference type="PANTHER" id="PTHR42930:SF3">
    <property type="entry name" value="PHOSPHATE-SPECIFIC TRANSPORT SYSTEM ACCESSORY PROTEIN PHOU"/>
    <property type="match status" value="1"/>
</dbReference>
<evidence type="ECO:0000256" key="2">
    <source>
        <dbReference type="ARBA" id="ARBA00008107"/>
    </source>
</evidence>
<keyword evidence="10" id="KW-1185">Reference proteome</keyword>
<protein>
    <recommendedName>
        <fullName evidence="7">Phosphate-specific transport system accessory protein PhoU</fullName>
    </recommendedName>
</protein>
<dbReference type="GO" id="GO:0006817">
    <property type="term" value="P:phosphate ion transport"/>
    <property type="evidence" value="ECO:0007669"/>
    <property type="project" value="UniProtKB-KW"/>
</dbReference>
<feature type="domain" description="PhoU" evidence="8">
    <location>
        <begin position="122"/>
        <end position="206"/>
    </location>
</feature>
<comment type="subcellular location">
    <subcellularLocation>
        <location evidence="1 7">Cytoplasm</location>
    </subcellularLocation>
</comment>
<accession>F2NNW8</accession>
<keyword evidence="4 7" id="KW-0813">Transport</keyword>
<sequence length="223" mass="25472">MRAREALERDLNRITEETLRMISMVREMLREATEALVEADVAKAQRVVENDREVDALELRIENEALTAIARHQPVATDLRFIATVLKALTDLERVGDYAAHVAEDAMLLAREAPLKRYVLLPEMAKRLDQMLDALAKAFAEADGAAAQTVLRLDDEVDDLFEQITRELLTYMMEDPRTISKALTLMRVARSYERLGDHLENVAERVLFWLTGRMEKHPEDARG</sequence>
<evidence type="ECO:0000256" key="1">
    <source>
        <dbReference type="ARBA" id="ARBA00004496"/>
    </source>
</evidence>
<dbReference type="OrthoDB" id="9814256at2"/>
<keyword evidence="5 7" id="KW-0963">Cytoplasm</keyword>
<dbReference type="InterPro" id="IPR038078">
    <property type="entry name" value="PhoU-like_sf"/>
</dbReference>
<dbReference type="FunFam" id="1.20.58.220:FF:000004">
    <property type="entry name" value="Phosphate-specific transport system accessory protein PhoU"/>
    <property type="match status" value="1"/>
</dbReference>
<dbReference type="GO" id="GO:0045936">
    <property type="term" value="P:negative regulation of phosphate metabolic process"/>
    <property type="evidence" value="ECO:0007669"/>
    <property type="project" value="InterPro"/>
</dbReference>
<dbReference type="Gene3D" id="1.20.58.220">
    <property type="entry name" value="Phosphate transport system protein phou homolog 2, domain 2"/>
    <property type="match status" value="1"/>
</dbReference>
<dbReference type="GO" id="GO:0005737">
    <property type="term" value="C:cytoplasm"/>
    <property type="evidence" value="ECO:0007669"/>
    <property type="project" value="UniProtKB-SubCell"/>
</dbReference>
<dbReference type="PANTHER" id="PTHR42930">
    <property type="entry name" value="PHOSPHATE-SPECIFIC TRANSPORT SYSTEM ACCESSORY PROTEIN PHOU"/>
    <property type="match status" value="1"/>
</dbReference>
<dbReference type="STRING" id="869210.Marky_0592"/>
<reference evidence="9 10" key="1">
    <citation type="journal article" date="2012" name="Stand. Genomic Sci.">
        <title>Complete genome sequence of the aerobic, heterotroph Marinithermus hydrothermalis type strain (T1(T)) from a deep-sea hydrothermal vent chimney.</title>
        <authorList>
            <person name="Copeland A."/>
            <person name="Gu W."/>
            <person name="Yasawong M."/>
            <person name="Lapidus A."/>
            <person name="Lucas S."/>
            <person name="Deshpande S."/>
            <person name="Pagani I."/>
            <person name="Tapia R."/>
            <person name="Cheng J.F."/>
            <person name="Goodwin L.A."/>
            <person name="Pitluck S."/>
            <person name="Liolios K."/>
            <person name="Ivanova N."/>
            <person name="Mavromatis K."/>
            <person name="Mikhailova N."/>
            <person name="Pati A."/>
            <person name="Chen A."/>
            <person name="Palaniappan K."/>
            <person name="Land M."/>
            <person name="Pan C."/>
            <person name="Brambilla E.M."/>
            <person name="Rohde M."/>
            <person name="Tindall B.J."/>
            <person name="Sikorski J."/>
            <person name="Goker M."/>
            <person name="Detter J.C."/>
            <person name="Bristow J."/>
            <person name="Eisen J.A."/>
            <person name="Markowitz V."/>
            <person name="Hugenholtz P."/>
            <person name="Kyrpides N.C."/>
            <person name="Klenk H.P."/>
            <person name="Woyke T."/>
        </authorList>
    </citation>
    <scope>NUCLEOTIDE SEQUENCE [LARGE SCALE GENOMIC DNA]</scope>
    <source>
        <strain evidence="10">DSM 14884 / JCM 11576 / T1</strain>
    </source>
</reference>
<keyword evidence="6 7" id="KW-0592">Phosphate transport</keyword>
<dbReference type="HOGENOM" id="CLU_078518_3_0_0"/>
<feature type="domain" description="PhoU" evidence="8">
    <location>
        <begin position="19"/>
        <end position="105"/>
    </location>
</feature>
<dbReference type="KEGG" id="mhd:Marky_0592"/>
<evidence type="ECO:0000259" key="8">
    <source>
        <dbReference type="Pfam" id="PF01895"/>
    </source>
</evidence>
<dbReference type="AlphaFoldDB" id="F2NNW8"/>
<evidence type="ECO:0000313" key="9">
    <source>
        <dbReference type="EMBL" id="AEB11342.1"/>
    </source>
</evidence>
<dbReference type="InterPro" id="IPR028366">
    <property type="entry name" value="PhoU"/>
</dbReference>
<dbReference type="InterPro" id="IPR026022">
    <property type="entry name" value="PhoU_dom"/>
</dbReference>
<evidence type="ECO:0000256" key="3">
    <source>
        <dbReference type="ARBA" id="ARBA00011738"/>
    </source>
</evidence>
<comment type="similarity">
    <text evidence="2 7">Belongs to the PhoU family.</text>
</comment>
<dbReference type="Proteomes" id="UP000007030">
    <property type="component" value="Chromosome"/>
</dbReference>
<comment type="function">
    <text evidence="7">Plays a role in the regulation of phosphate uptake.</text>
</comment>
<dbReference type="NCBIfam" id="TIGR02135">
    <property type="entry name" value="phoU_full"/>
    <property type="match status" value="1"/>
</dbReference>
<evidence type="ECO:0000256" key="7">
    <source>
        <dbReference type="PIRNR" id="PIRNR003107"/>
    </source>
</evidence>
<evidence type="ECO:0000256" key="6">
    <source>
        <dbReference type="ARBA" id="ARBA00022592"/>
    </source>
</evidence>
<dbReference type="eggNOG" id="COG0704">
    <property type="taxonomic scope" value="Bacteria"/>
</dbReference>
<dbReference type="EMBL" id="CP002630">
    <property type="protein sequence ID" value="AEB11342.1"/>
    <property type="molecule type" value="Genomic_DNA"/>
</dbReference>
<dbReference type="RefSeq" id="WP_013703394.1">
    <property type="nucleotide sequence ID" value="NC_015387.1"/>
</dbReference>